<dbReference type="InterPro" id="IPR040198">
    <property type="entry name" value="Fido_containing"/>
</dbReference>
<comment type="caution">
    <text evidence="3">The sequence shown here is derived from an EMBL/GenBank/DDBJ whole genome shotgun (WGS) entry which is preliminary data.</text>
</comment>
<evidence type="ECO:0000313" key="3">
    <source>
        <dbReference type="EMBL" id="TNM38398.1"/>
    </source>
</evidence>
<protein>
    <submittedName>
        <fullName evidence="3">Mobile mystery protein B</fullName>
    </submittedName>
</protein>
<sequence>MRQSKNPPWPRCCARPQTGWFPRLSETGGPFDPLNQPYGATPVNEDDREFLLPPHQQIETMAELNALEAANIARGMLWVREQGFAWTDLVDQYTLREVHREMFGDVWAWAGKIRQRETTVGIDPAYIQGDWKARLDDAEFHINARTWSPVETVLRLHHQTVAIHPFVNGNGRFARLAADELLAALGLHPDPLDWGVHLARTKEQRRTAYLEALRALDMNRNNVDGLVTFALDPNAVDEWPSSLPS</sequence>
<dbReference type="EMBL" id="VDMP01000025">
    <property type="protein sequence ID" value="TNM38398.1"/>
    <property type="molecule type" value="Genomic_DNA"/>
</dbReference>
<dbReference type="SUPFAM" id="SSF140931">
    <property type="entry name" value="Fic-like"/>
    <property type="match status" value="1"/>
</dbReference>
<accession>A0A5C4VRB8</accession>
<evidence type="ECO:0000313" key="4">
    <source>
        <dbReference type="Proteomes" id="UP000313231"/>
    </source>
</evidence>
<dbReference type="InterPro" id="IPR003812">
    <property type="entry name" value="Fido"/>
</dbReference>
<feature type="active site" evidence="1">
    <location>
        <position position="164"/>
    </location>
</feature>
<dbReference type="NCBIfam" id="TIGR02613">
    <property type="entry name" value="mob_myst_B"/>
    <property type="match status" value="1"/>
</dbReference>
<dbReference type="InterPro" id="IPR013436">
    <property type="entry name" value="Mobile_mystery_prot_B"/>
</dbReference>
<gene>
    <name evidence="3" type="ORF">FHP29_14130</name>
</gene>
<dbReference type="AlphaFoldDB" id="A0A5C4VRB8"/>
<keyword evidence="4" id="KW-1185">Reference proteome</keyword>
<dbReference type="Pfam" id="PF02661">
    <property type="entry name" value="Fic"/>
    <property type="match status" value="1"/>
</dbReference>
<dbReference type="PANTHER" id="PTHR13504">
    <property type="entry name" value="FIDO DOMAIN-CONTAINING PROTEIN DDB_G0283145"/>
    <property type="match status" value="1"/>
</dbReference>
<organism evidence="3 4">
    <name type="scientific">Nocardioides albidus</name>
    <dbReference type="NCBI Taxonomy" id="1517589"/>
    <lineage>
        <taxon>Bacteria</taxon>
        <taxon>Bacillati</taxon>
        <taxon>Actinomycetota</taxon>
        <taxon>Actinomycetes</taxon>
        <taxon>Propionibacteriales</taxon>
        <taxon>Nocardioidaceae</taxon>
        <taxon>Nocardioides</taxon>
    </lineage>
</organism>
<evidence type="ECO:0000259" key="2">
    <source>
        <dbReference type="PROSITE" id="PS51459"/>
    </source>
</evidence>
<dbReference type="Gene3D" id="1.10.3290.10">
    <property type="entry name" value="Fido-like domain"/>
    <property type="match status" value="1"/>
</dbReference>
<evidence type="ECO:0000256" key="1">
    <source>
        <dbReference type="PIRSR" id="PIRSR640198-1"/>
    </source>
</evidence>
<dbReference type="Proteomes" id="UP000313231">
    <property type="component" value="Unassembled WGS sequence"/>
</dbReference>
<dbReference type="InterPro" id="IPR036597">
    <property type="entry name" value="Fido-like_dom_sf"/>
</dbReference>
<reference evidence="3 4" key="1">
    <citation type="journal article" date="2016" name="Int. J. Syst. Evol. Microbiol.">
        <title>Nocardioides albidus sp. nov., an actinobacterium isolated from garden soil.</title>
        <authorList>
            <person name="Singh H."/>
            <person name="Du J."/>
            <person name="Trinh H."/>
            <person name="Won K."/>
            <person name="Yang J.E."/>
            <person name="Yin C."/>
            <person name="Kook M."/>
            <person name="Yi T.H."/>
        </authorList>
    </citation>
    <scope>NUCLEOTIDE SEQUENCE [LARGE SCALE GENOMIC DNA]</scope>
    <source>
        <strain evidence="3 4">CCTCC AB 2015297</strain>
    </source>
</reference>
<proteinExistence type="predicted"/>
<name>A0A5C4VRB8_9ACTN</name>
<dbReference type="PANTHER" id="PTHR13504:SF39">
    <property type="entry name" value="CELL FILAMENTATION PROTEIN"/>
    <property type="match status" value="1"/>
</dbReference>
<feature type="domain" description="Fido" evidence="2">
    <location>
        <begin position="90"/>
        <end position="232"/>
    </location>
</feature>
<dbReference type="PROSITE" id="PS51459">
    <property type="entry name" value="FIDO"/>
    <property type="match status" value="1"/>
</dbReference>